<dbReference type="PANTHER" id="PTHR11086:SF18">
    <property type="entry name" value="DEOXYCYTIDYLATE DEAMINASE"/>
    <property type="match status" value="1"/>
</dbReference>
<comment type="similarity">
    <text evidence="2">Belongs to the cytidine and deoxycytidylate deaminase family.</text>
</comment>
<keyword evidence="11" id="KW-1185">Reference proteome</keyword>
<dbReference type="SUPFAM" id="SSF53927">
    <property type="entry name" value="Cytidine deaminase-like"/>
    <property type="match status" value="1"/>
</dbReference>
<dbReference type="InterPro" id="IPR015517">
    <property type="entry name" value="dCMP_deaminase-rel"/>
</dbReference>
<evidence type="ECO:0000256" key="1">
    <source>
        <dbReference type="ARBA" id="ARBA00001947"/>
    </source>
</evidence>
<dbReference type="Gene3D" id="3.40.140.10">
    <property type="entry name" value="Cytidine Deaminase, domain 2"/>
    <property type="match status" value="1"/>
</dbReference>
<dbReference type="PIRSF" id="PIRSF006019">
    <property type="entry name" value="dCMP_deaminase"/>
    <property type="match status" value="1"/>
</dbReference>
<dbReference type="PANTHER" id="PTHR11086">
    <property type="entry name" value="DEOXYCYTIDYLATE DEAMINASE-RELATED"/>
    <property type="match status" value="1"/>
</dbReference>
<evidence type="ECO:0000256" key="4">
    <source>
        <dbReference type="ARBA" id="ARBA00022727"/>
    </source>
</evidence>
<dbReference type="PROSITE" id="PS00903">
    <property type="entry name" value="CYT_DCMP_DEAMINASES_1"/>
    <property type="match status" value="1"/>
</dbReference>
<evidence type="ECO:0000256" key="7">
    <source>
        <dbReference type="ARBA" id="ARBA00038938"/>
    </source>
</evidence>
<gene>
    <name evidence="10" type="ORF">CVLEPA_LOCUS30381</name>
</gene>
<dbReference type="InterPro" id="IPR002125">
    <property type="entry name" value="CMP_dCMP_dom"/>
</dbReference>
<comment type="cofactor">
    <cofactor evidence="1">
        <name>Zn(2+)</name>
        <dbReference type="ChEBI" id="CHEBI:29105"/>
    </cofactor>
</comment>
<sequence>MSLAILSSQRSKDPSTQVGACIVNKDKRVIGMGYNGLPDGCKDDRFPWGKAAHECCCECGCGCDECQCSKRRKVEYKWLKDKNFYVCHAELNAIVNSYGNSVRGCTVYVTLFPCNECTKLLIQSGIARIVYYSDKHKDRDTTKASKWMLDYVKVEYTEHKKLDKNIFDMTNEDLKRIVESEDQQDESANN</sequence>
<dbReference type="InterPro" id="IPR016473">
    <property type="entry name" value="dCMP_deaminase"/>
</dbReference>
<feature type="domain" description="CMP/dCMP-type deaminase" evidence="9">
    <location>
        <begin position="1"/>
        <end position="148"/>
    </location>
</feature>
<dbReference type="EC" id="3.5.4.12" evidence="7"/>
<name>A0ABP0GZE4_CLALP</name>
<evidence type="ECO:0000256" key="8">
    <source>
        <dbReference type="ARBA" id="ARBA00041763"/>
    </source>
</evidence>
<evidence type="ECO:0000256" key="2">
    <source>
        <dbReference type="ARBA" id="ARBA00006576"/>
    </source>
</evidence>
<reference evidence="10 11" key="1">
    <citation type="submission" date="2024-02" db="EMBL/GenBank/DDBJ databases">
        <authorList>
            <person name="Daric V."/>
            <person name="Darras S."/>
        </authorList>
    </citation>
    <scope>NUCLEOTIDE SEQUENCE [LARGE SCALE GENOMIC DNA]</scope>
</reference>
<dbReference type="InterPro" id="IPR035105">
    <property type="entry name" value="Deoxycytidylate_deaminase_dom"/>
</dbReference>
<comment type="caution">
    <text evidence="10">The sequence shown here is derived from an EMBL/GenBank/DDBJ whole genome shotgun (WGS) entry which is preliminary data.</text>
</comment>
<dbReference type="InterPro" id="IPR016192">
    <property type="entry name" value="APOBEC/CMP_deaminase_Zn-bd"/>
</dbReference>
<evidence type="ECO:0000313" key="10">
    <source>
        <dbReference type="EMBL" id="CAK8697101.1"/>
    </source>
</evidence>
<organism evidence="10 11">
    <name type="scientific">Clavelina lepadiformis</name>
    <name type="common">Light-bulb sea squirt</name>
    <name type="synonym">Ascidia lepadiformis</name>
    <dbReference type="NCBI Taxonomy" id="159417"/>
    <lineage>
        <taxon>Eukaryota</taxon>
        <taxon>Metazoa</taxon>
        <taxon>Chordata</taxon>
        <taxon>Tunicata</taxon>
        <taxon>Ascidiacea</taxon>
        <taxon>Aplousobranchia</taxon>
        <taxon>Clavelinidae</taxon>
        <taxon>Clavelina</taxon>
    </lineage>
</organism>
<evidence type="ECO:0000256" key="5">
    <source>
        <dbReference type="ARBA" id="ARBA00022801"/>
    </source>
</evidence>
<dbReference type="EMBL" id="CAWYQH010000163">
    <property type="protein sequence ID" value="CAK8697101.1"/>
    <property type="molecule type" value="Genomic_DNA"/>
</dbReference>
<keyword evidence="4" id="KW-0545">Nucleotide biosynthesis</keyword>
<evidence type="ECO:0000256" key="6">
    <source>
        <dbReference type="ARBA" id="ARBA00022833"/>
    </source>
</evidence>
<dbReference type="PROSITE" id="PS51747">
    <property type="entry name" value="CYT_DCMP_DEAMINASES_2"/>
    <property type="match status" value="1"/>
</dbReference>
<accession>A0ABP0GZE4</accession>
<dbReference type="Proteomes" id="UP001642483">
    <property type="component" value="Unassembled WGS sequence"/>
</dbReference>
<dbReference type="CDD" id="cd01286">
    <property type="entry name" value="deoxycytidylate_deaminase"/>
    <property type="match status" value="1"/>
</dbReference>
<evidence type="ECO:0000256" key="3">
    <source>
        <dbReference type="ARBA" id="ARBA00022723"/>
    </source>
</evidence>
<dbReference type="InterPro" id="IPR016193">
    <property type="entry name" value="Cytidine_deaminase-like"/>
</dbReference>
<evidence type="ECO:0000259" key="9">
    <source>
        <dbReference type="PROSITE" id="PS51747"/>
    </source>
</evidence>
<dbReference type="Pfam" id="PF00383">
    <property type="entry name" value="dCMP_cyt_deam_1"/>
    <property type="match status" value="1"/>
</dbReference>
<evidence type="ECO:0000313" key="11">
    <source>
        <dbReference type="Proteomes" id="UP001642483"/>
    </source>
</evidence>
<proteinExistence type="inferred from homology"/>
<keyword evidence="3" id="KW-0479">Metal-binding</keyword>
<protein>
    <recommendedName>
        <fullName evidence="8">dCMP deaminase</fullName>
        <ecNumber evidence="7">3.5.4.12</ecNumber>
    </recommendedName>
    <alternativeName>
        <fullName evidence="8">dCMP deaminase</fullName>
    </alternativeName>
</protein>
<keyword evidence="5" id="KW-0378">Hydrolase</keyword>
<keyword evidence="6" id="KW-0862">Zinc</keyword>